<comment type="caution">
    <text evidence="6">The sequence shown here is derived from an EMBL/GenBank/DDBJ whole genome shotgun (WGS) entry which is preliminary data.</text>
</comment>
<dbReference type="EC" id="2.3.-.-" evidence="6"/>
<dbReference type="SUPFAM" id="SSF55729">
    <property type="entry name" value="Acyl-CoA N-acyltransferases (Nat)"/>
    <property type="match status" value="1"/>
</dbReference>
<keyword evidence="2 6" id="KW-0012">Acyltransferase</keyword>
<proteinExistence type="inferred from homology"/>
<keyword evidence="7" id="KW-1185">Reference proteome</keyword>
<dbReference type="GO" id="GO:0016746">
    <property type="term" value="F:acyltransferase activity"/>
    <property type="evidence" value="ECO:0007669"/>
    <property type="project" value="UniProtKB-KW"/>
</dbReference>
<dbReference type="PROSITE" id="PS51186">
    <property type="entry name" value="GNAT"/>
    <property type="match status" value="1"/>
</dbReference>
<feature type="region of interest" description="Disordered" evidence="4">
    <location>
        <begin position="211"/>
        <end position="235"/>
    </location>
</feature>
<dbReference type="CDD" id="cd04301">
    <property type="entry name" value="NAT_SF"/>
    <property type="match status" value="1"/>
</dbReference>
<feature type="compositionally biased region" description="Pro residues" evidence="4">
    <location>
        <begin position="214"/>
        <end position="235"/>
    </location>
</feature>
<dbReference type="Proteomes" id="UP001596380">
    <property type="component" value="Unassembled WGS sequence"/>
</dbReference>
<feature type="domain" description="N-acetyltransferase" evidence="5">
    <location>
        <begin position="45"/>
        <end position="212"/>
    </location>
</feature>
<evidence type="ECO:0000256" key="1">
    <source>
        <dbReference type="ARBA" id="ARBA00022679"/>
    </source>
</evidence>
<organism evidence="6 7">
    <name type="scientific">Actinomadura yumaensis</name>
    <dbReference type="NCBI Taxonomy" id="111807"/>
    <lineage>
        <taxon>Bacteria</taxon>
        <taxon>Bacillati</taxon>
        <taxon>Actinomycetota</taxon>
        <taxon>Actinomycetes</taxon>
        <taxon>Streptosporangiales</taxon>
        <taxon>Thermomonosporaceae</taxon>
        <taxon>Actinomadura</taxon>
    </lineage>
</organism>
<dbReference type="InterPro" id="IPR016181">
    <property type="entry name" value="Acyl_CoA_acyltransferase"/>
</dbReference>
<dbReference type="InterPro" id="IPR000182">
    <property type="entry name" value="GNAT_dom"/>
</dbReference>
<dbReference type="PANTHER" id="PTHR43792:SF8">
    <property type="entry name" value="[RIBOSOMAL PROTEIN US5]-ALANINE N-ACETYLTRANSFERASE"/>
    <property type="match status" value="1"/>
</dbReference>
<comment type="similarity">
    <text evidence="3">Belongs to the acetyltransferase family. RimJ subfamily.</text>
</comment>
<sequence length="235" mass="25629">MTRHNKPRADVPPEIRDDARAEPLKDASAEARPVAGADALVAARVRIEPWTDGDLELLWRVNTPEMKAHLGGPETDEQVLARHRKYLNGPVPGGVEAGQMYRIALLPGGEPVGTIGYWERRWEGETVYETGWSVLPEHQGRGLASEAARLVIAAAAGHRRNRYLHAFPSVGNPASNAICRRAGFTFVSECDFEFPPGHHMRCNNWRIDLTAPAPSTPTAPPAPPEPPTAPSPTAH</sequence>
<dbReference type="InterPro" id="IPR051531">
    <property type="entry name" value="N-acetyltransferase"/>
</dbReference>
<dbReference type="RefSeq" id="WP_378048334.1">
    <property type="nucleotide sequence ID" value="NZ_JBHSXE010000001.1"/>
</dbReference>
<protein>
    <submittedName>
        <fullName evidence="6">GNAT family N-acetyltransferase</fullName>
        <ecNumber evidence="6">2.3.-.-</ecNumber>
    </submittedName>
</protein>
<evidence type="ECO:0000256" key="3">
    <source>
        <dbReference type="ARBA" id="ARBA00038502"/>
    </source>
</evidence>
<dbReference type="PANTHER" id="PTHR43792">
    <property type="entry name" value="GNAT FAMILY, PUTATIVE (AFU_ORTHOLOGUE AFUA_3G00765)-RELATED-RELATED"/>
    <property type="match status" value="1"/>
</dbReference>
<name>A0ABW2CID7_9ACTN</name>
<dbReference type="Pfam" id="PF13302">
    <property type="entry name" value="Acetyltransf_3"/>
    <property type="match status" value="1"/>
</dbReference>
<dbReference type="Gene3D" id="3.40.630.30">
    <property type="match status" value="1"/>
</dbReference>
<feature type="compositionally biased region" description="Basic and acidic residues" evidence="4">
    <location>
        <begin position="7"/>
        <end position="29"/>
    </location>
</feature>
<evidence type="ECO:0000256" key="2">
    <source>
        <dbReference type="ARBA" id="ARBA00023315"/>
    </source>
</evidence>
<dbReference type="EMBL" id="JBHSXS010000006">
    <property type="protein sequence ID" value="MFC6880990.1"/>
    <property type="molecule type" value="Genomic_DNA"/>
</dbReference>
<accession>A0ABW2CID7</accession>
<reference evidence="7" key="1">
    <citation type="journal article" date="2019" name="Int. J. Syst. Evol. Microbiol.">
        <title>The Global Catalogue of Microorganisms (GCM) 10K type strain sequencing project: providing services to taxonomists for standard genome sequencing and annotation.</title>
        <authorList>
            <consortium name="The Broad Institute Genomics Platform"/>
            <consortium name="The Broad Institute Genome Sequencing Center for Infectious Disease"/>
            <person name="Wu L."/>
            <person name="Ma J."/>
        </authorList>
    </citation>
    <scope>NUCLEOTIDE SEQUENCE [LARGE SCALE GENOMIC DNA]</scope>
    <source>
        <strain evidence="7">JCM 3369</strain>
    </source>
</reference>
<feature type="region of interest" description="Disordered" evidence="4">
    <location>
        <begin position="1"/>
        <end position="32"/>
    </location>
</feature>
<evidence type="ECO:0000256" key="4">
    <source>
        <dbReference type="SAM" id="MobiDB-lite"/>
    </source>
</evidence>
<evidence type="ECO:0000259" key="5">
    <source>
        <dbReference type="PROSITE" id="PS51186"/>
    </source>
</evidence>
<gene>
    <name evidence="6" type="ORF">ACFQKB_14575</name>
</gene>
<keyword evidence="1 6" id="KW-0808">Transferase</keyword>
<evidence type="ECO:0000313" key="7">
    <source>
        <dbReference type="Proteomes" id="UP001596380"/>
    </source>
</evidence>
<evidence type="ECO:0000313" key="6">
    <source>
        <dbReference type="EMBL" id="MFC6880990.1"/>
    </source>
</evidence>